<sequence length="198" mass="22017">MQTLCPPPPDRTGTGVRNQNPDKEPESKPEPPRSKRCPSPPRANHPPPPQKKTYTHPNIRTTPRTHKTLDAQILGPASRVHSFKERAPGDIPAWTQAPRPNQDPSLRDDTPQEPRAPKPIPYPPRCSPATRPVTFVRRHRHRLFRLPSESHQSPTPVGATATGARPSSDPSPGTPQMPQTQTSSTMPHRTKPKVPHPY</sequence>
<evidence type="ECO:0000313" key="3">
    <source>
        <dbReference type="Proteomes" id="UP001311232"/>
    </source>
</evidence>
<feature type="compositionally biased region" description="Pro residues" evidence="1">
    <location>
        <begin position="38"/>
        <end position="50"/>
    </location>
</feature>
<name>A0AAV9RUB6_9TELE</name>
<dbReference type="EMBL" id="JAHHUM010001442">
    <property type="protein sequence ID" value="KAK5612453.1"/>
    <property type="molecule type" value="Genomic_DNA"/>
</dbReference>
<organism evidence="2 3">
    <name type="scientific">Crenichthys baileyi</name>
    <name type="common">White River springfish</name>
    <dbReference type="NCBI Taxonomy" id="28760"/>
    <lineage>
        <taxon>Eukaryota</taxon>
        <taxon>Metazoa</taxon>
        <taxon>Chordata</taxon>
        <taxon>Craniata</taxon>
        <taxon>Vertebrata</taxon>
        <taxon>Euteleostomi</taxon>
        <taxon>Actinopterygii</taxon>
        <taxon>Neopterygii</taxon>
        <taxon>Teleostei</taxon>
        <taxon>Neoteleostei</taxon>
        <taxon>Acanthomorphata</taxon>
        <taxon>Ovalentaria</taxon>
        <taxon>Atherinomorphae</taxon>
        <taxon>Cyprinodontiformes</taxon>
        <taxon>Goodeidae</taxon>
        <taxon>Crenichthys</taxon>
    </lineage>
</organism>
<feature type="compositionally biased region" description="Low complexity" evidence="1">
    <location>
        <begin position="170"/>
        <end position="187"/>
    </location>
</feature>
<feature type="compositionally biased region" description="Basic and acidic residues" evidence="1">
    <location>
        <begin position="105"/>
        <end position="116"/>
    </location>
</feature>
<feature type="compositionally biased region" description="Basic and acidic residues" evidence="1">
    <location>
        <begin position="20"/>
        <end position="33"/>
    </location>
</feature>
<dbReference type="PRINTS" id="PR01217">
    <property type="entry name" value="PRICHEXTENSN"/>
</dbReference>
<accession>A0AAV9RUB6</accession>
<protein>
    <recommendedName>
        <fullName evidence="4">Extensin-like</fullName>
    </recommendedName>
</protein>
<evidence type="ECO:0000313" key="2">
    <source>
        <dbReference type="EMBL" id="KAK5612453.1"/>
    </source>
</evidence>
<gene>
    <name evidence="2" type="ORF">CRENBAI_020644</name>
</gene>
<feature type="compositionally biased region" description="Pro residues" evidence="1">
    <location>
        <begin position="117"/>
        <end position="126"/>
    </location>
</feature>
<evidence type="ECO:0008006" key="4">
    <source>
        <dbReference type="Google" id="ProtNLM"/>
    </source>
</evidence>
<reference evidence="2 3" key="1">
    <citation type="submission" date="2021-06" db="EMBL/GenBank/DDBJ databases">
        <authorList>
            <person name="Palmer J.M."/>
        </authorList>
    </citation>
    <scope>NUCLEOTIDE SEQUENCE [LARGE SCALE GENOMIC DNA]</scope>
    <source>
        <strain evidence="2 3">MEX-2019</strain>
        <tissue evidence="2">Muscle</tissue>
    </source>
</reference>
<comment type="caution">
    <text evidence="2">The sequence shown here is derived from an EMBL/GenBank/DDBJ whole genome shotgun (WGS) entry which is preliminary data.</text>
</comment>
<dbReference type="Proteomes" id="UP001311232">
    <property type="component" value="Unassembled WGS sequence"/>
</dbReference>
<dbReference type="AlphaFoldDB" id="A0AAV9RUB6"/>
<evidence type="ECO:0000256" key="1">
    <source>
        <dbReference type="SAM" id="MobiDB-lite"/>
    </source>
</evidence>
<feature type="compositionally biased region" description="Pro residues" evidence="1">
    <location>
        <begin position="1"/>
        <end position="10"/>
    </location>
</feature>
<keyword evidence="3" id="KW-1185">Reference proteome</keyword>
<feature type="region of interest" description="Disordered" evidence="1">
    <location>
        <begin position="1"/>
        <end position="198"/>
    </location>
</feature>
<feature type="compositionally biased region" description="Basic residues" evidence="1">
    <location>
        <begin position="188"/>
        <end position="198"/>
    </location>
</feature>
<proteinExistence type="predicted"/>